<evidence type="ECO:0000313" key="2">
    <source>
        <dbReference type="EMBL" id="QTH72738.1"/>
    </source>
</evidence>
<dbReference type="Proteomes" id="UP000664904">
    <property type="component" value="Chromosome"/>
</dbReference>
<keyword evidence="1" id="KW-1133">Transmembrane helix</keyword>
<feature type="transmembrane region" description="Helical" evidence="1">
    <location>
        <begin position="129"/>
        <end position="147"/>
    </location>
</feature>
<feature type="transmembrane region" description="Helical" evidence="1">
    <location>
        <begin position="103"/>
        <end position="122"/>
    </location>
</feature>
<dbReference type="EMBL" id="CP072133">
    <property type="protein sequence ID" value="QTH72738.1"/>
    <property type="molecule type" value="Genomic_DNA"/>
</dbReference>
<feature type="transmembrane region" description="Helical" evidence="1">
    <location>
        <begin position="153"/>
        <end position="170"/>
    </location>
</feature>
<dbReference type="NCBIfam" id="TIGR00843">
    <property type="entry name" value="benE"/>
    <property type="match status" value="1"/>
</dbReference>
<dbReference type="AlphaFoldDB" id="A0A975DJ57"/>
<dbReference type="RefSeq" id="WP_208844361.1">
    <property type="nucleotide sequence ID" value="NZ_CP072133.1"/>
</dbReference>
<organism evidence="2 3">
    <name type="scientific">Pseudoalteromonas xiamenensis</name>
    <dbReference type="NCBI Taxonomy" id="882626"/>
    <lineage>
        <taxon>Bacteria</taxon>
        <taxon>Pseudomonadati</taxon>
        <taxon>Pseudomonadota</taxon>
        <taxon>Gammaproteobacteria</taxon>
        <taxon>Alteromonadales</taxon>
        <taxon>Pseudoalteromonadaceae</taxon>
        <taxon>Pseudoalteromonas</taxon>
    </lineage>
</organism>
<dbReference type="PANTHER" id="PTHR30199">
    <property type="entry name" value="MFS FAMILY TRANSPORTER, PREDICTED SUBSTRATE BENZOATE"/>
    <property type="match status" value="1"/>
</dbReference>
<feature type="transmembrane region" description="Helical" evidence="1">
    <location>
        <begin position="177"/>
        <end position="195"/>
    </location>
</feature>
<gene>
    <name evidence="2" type="ORF">J5O05_08200</name>
</gene>
<dbReference type="InterPro" id="IPR004711">
    <property type="entry name" value="Benzoate_Transporter"/>
</dbReference>
<proteinExistence type="predicted"/>
<dbReference type="GO" id="GO:0042925">
    <property type="term" value="F:benzoate transmembrane transporter activity"/>
    <property type="evidence" value="ECO:0007669"/>
    <property type="project" value="InterPro"/>
</dbReference>
<feature type="transmembrane region" description="Helical" evidence="1">
    <location>
        <begin position="52"/>
        <end position="72"/>
    </location>
</feature>
<feature type="transmembrane region" description="Helical" evidence="1">
    <location>
        <begin position="79"/>
        <end position="97"/>
    </location>
</feature>
<feature type="transmembrane region" description="Helical" evidence="1">
    <location>
        <begin position="328"/>
        <end position="346"/>
    </location>
</feature>
<name>A0A975DJ57_9GAMM</name>
<accession>A0A975DJ57</accession>
<protein>
    <submittedName>
        <fullName evidence="2">Benzoate/H(+) symporter BenE family transporter</fullName>
    </submittedName>
</protein>
<dbReference type="Pfam" id="PF03594">
    <property type="entry name" value="BenE"/>
    <property type="match status" value="1"/>
</dbReference>
<dbReference type="KEGG" id="pxi:J5O05_08200"/>
<evidence type="ECO:0000313" key="3">
    <source>
        <dbReference type="Proteomes" id="UP000664904"/>
    </source>
</evidence>
<keyword evidence="1" id="KW-0472">Membrane</keyword>
<feature type="transmembrane region" description="Helical" evidence="1">
    <location>
        <begin position="298"/>
        <end position="322"/>
    </location>
</feature>
<keyword evidence="1" id="KW-0812">Transmembrane</keyword>
<evidence type="ECO:0000256" key="1">
    <source>
        <dbReference type="SAM" id="Phobius"/>
    </source>
</evidence>
<dbReference type="PANTHER" id="PTHR30199:SF0">
    <property type="entry name" value="INNER MEMBRANE PROTEIN YDCO"/>
    <property type="match status" value="1"/>
</dbReference>
<feature type="transmembrane region" description="Helical" evidence="1">
    <location>
        <begin position="358"/>
        <end position="391"/>
    </location>
</feature>
<reference evidence="2" key="1">
    <citation type="submission" date="2021-03" db="EMBL/GenBank/DDBJ databases">
        <title>Complete Genome of Pseudoalteromonas xiamenensis STKMTI.2, a new potential marine bacterium producing anti-Vibrio compounds.</title>
        <authorList>
            <person name="Handayani D.P."/>
            <person name="Isnansetyo A."/>
            <person name="Istiqomah I."/>
            <person name="Jumina J."/>
        </authorList>
    </citation>
    <scope>NUCLEOTIDE SEQUENCE</scope>
    <source>
        <strain evidence="2">STKMTI.2</strain>
    </source>
</reference>
<keyword evidence="3" id="KW-1185">Reference proteome</keyword>
<sequence length="417" mass="43856">MADLFKVFKEIAKDMSLSAINAGFVTVLVGFTSSVVIVFQAAQALGANPQQISSWILALGLGMGISGIALSIRYKTPITTAWSTSGAAMLVTGASGVSLNEAIGAFVLTGVLISIAGFSGLFERVMKKIPLSLAAAMLSGVLLDFGINAFSAMQSNLVLVLAMLLVFIVCQKFSARYSVILALLVGCLIAYNQGIIQAQSLDFVITKPEFIMPEFSMQAFIGITIPLFIVTMASQNLPGLSVLRASDYKDTPVSPLIAWTGVSTTVLSVFGAYAINLATITSAICVGKEAHPDPSKRYVAAIAAGFFYILTGIFGAAVVQAFTIFPEALILAIAGIALLGTIGNALNSAVQDESNRQAAMITFLVTASGISFMGIGSAFWGIIAGVFAMLVNHPRFVTFFSSKWAKKSKTAQFEVSK</sequence>
<feature type="transmembrane region" description="Helical" evidence="1">
    <location>
        <begin position="20"/>
        <end position="40"/>
    </location>
</feature>
<dbReference type="GO" id="GO:0005886">
    <property type="term" value="C:plasma membrane"/>
    <property type="evidence" value="ECO:0007669"/>
    <property type="project" value="TreeGrafter"/>
</dbReference>